<dbReference type="EMBL" id="CAJVCH010330309">
    <property type="protein sequence ID" value="CAG7786969.1"/>
    <property type="molecule type" value="Genomic_DNA"/>
</dbReference>
<feature type="transmembrane region" description="Helical" evidence="4">
    <location>
        <begin position="957"/>
        <end position="977"/>
    </location>
</feature>
<evidence type="ECO:0000256" key="3">
    <source>
        <dbReference type="SAM" id="MobiDB-lite"/>
    </source>
</evidence>
<dbReference type="Pfam" id="PF23032">
    <property type="entry name" value="GBD_ELAPOR1-like_3rd"/>
    <property type="match status" value="1"/>
</dbReference>
<feature type="domain" description="MRH" evidence="6">
    <location>
        <begin position="684"/>
        <end position="903"/>
    </location>
</feature>
<dbReference type="SMART" id="SM01411">
    <property type="entry name" value="Ephrin_rec_like"/>
    <property type="match status" value="4"/>
</dbReference>
<dbReference type="PANTHER" id="PTHR22727:SF15">
    <property type="entry name" value="MRH DOMAIN-CONTAINING PROTEIN"/>
    <property type="match status" value="1"/>
</dbReference>
<dbReference type="InterPro" id="IPR056607">
    <property type="entry name" value="Elapor1/2_MRH"/>
</dbReference>
<proteinExistence type="predicted"/>
<comment type="caution">
    <text evidence="7">The sequence shown here is derived from an EMBL/GenBank/DDBJ whole genome shotgun (WGS) entry which is preliminary data.</text>
</comment>
<accession>A0A8J2KKQ1</accession>
<dbReference type="InterPro" id="IPR039181">
    <property type="entry name" value="Elapor1/2"/>
</dbReference>
<dbReference type="InterPro" id="IPR056608">
    <property type="entry name" value="Elapor1/2_GBD"/>
</dbReference>
<feature type="region of interest" description="Disordered" evidence="3">
    <location>
        <begin position="1022"/>
        <end position="1041"/>
    </location>
</feature>
<feature type="compositionally biased region" description="Acidic residues" evidence="3">
    <location>
        <begin position="1024"/>
        <end position="1034"/>
    </location>
</feature>
<dbReference type="OrthoDB" id="439917at2759"/>
<evidence type="ECO:0000256" key="1">
    <source>
        <dbReference type="ARBA" id="ARBA00022729"/>
    </source>
</evidence>
<evidence type="ECO:0000313" key="8">
    <source>
        <dbReference type="Proteomes" id="UP000708208"/>
    </source>
</evidence>
<protein>
    <recommendedName>
        <fullName evidence="6">MRH domain-containing protein</fullName>
    </recommendedName>
</protein>
<keyword evidence="4" id="KW-0812">Transmembrane</keyword>
<evidence type="ECO:0000256" key="4">
    <source>
        <dbReference type="SAM" id="Phobius"/>
    </source>
</evidence>
<organism evidence="7 8">
    <name type="scientific">Allacma fusca</name>
    <dbReference type="NCBI Taxonomy" id="39272"/>
    <lineage>
        <taxon>Eukaryota</taxon>
        <taxon>Metazoa</taxon>
        <taxon>Ecdysozoa</taxon>
        <taxon>Arthropoda</taxon>
        <taxon>Hexapoda</taxon>
        <taxon>Collembola</taxon>
        <taxon>Symphypleona</taxon>
        <taxon>Sminthuridae</taxon>
        <taxon>Allacma</taxon>
    </lineage>
</organism>
<keyword evidence="4" id="KW-0472">Membrane</keyword>
<evidence type="ECO:0000313" key="7">
    <source>
        <dbReference type="EMBL" id="CAG7786969.1"/>
    </source>
</evidence>
<reference evidence="7" key="1">
    <citation type="submission" date="2021-06" db="EMBL/GenBank/DDBJ databases">
        <authorList>
            <person name="Hodson N. C."/>
            <person name="Mongue J. A."/>
            <person name="Jaron S. K."/>
        </authorList>
    </citation>
    <scope>NUCLEOTIDE SEQUENCE</scope>
</reference>
<keyword evidence="4" id="KW-1133">Transmembrane helix</keyword>
<dbReference type="GO" id="GO:0016020">
    <property type="term" value="C:membrane"/>
    <property type="evidence" value="ECO:0007669"/>
    <property type="project" value="TreeGrafter"/>
</dbReference>
<dbReference type="AlphaFoldDB" id="A0A8J2KKQ1"/>
<gene>
    <name evidence="7" type="ORF">AFUS01_LOCUS25513</name>
</gene>
<sequence length="1099" mass="121490">MARVLSTILLVLFVAKVAIVTEARQRSRKLDDTSCRPTDYHFDFTECDASGGRWRVAIPSIECEGTSPPIHPKRLNDCYKSCRAGQFLNLTSLECEDCEKGTYSLGGGLRFEEWDPLPAGFKKQVEKFHSIFSAIGRQYASDDCSKWGWRSRGDVLLSQGGPCVATLIYSAQLVKEGSLKFTYQYSDDSMLFQFQANSDQCERLREAEGSRWPPLTGEGVWKTEVIPLRTGLNIFQWKTMGMDSHRPKPVLIKKIEIEGVGYTSSCNPCPAGTYSEKPASNSCTQCPKNTFSDRQSTVCDPCSTESDYAEAGSSECSPRPACSVADYYQVHTPCQQNQTQVVYKWVEPKICLESHPDSVKLPLNGPLKECPPCNPGTEYKDGNCQPCQKNQYSDGALPCSVCPANTVPDTGHFLTQWYSWPESIHTTCISPESNGCNQAPAWRLNGTSVVSGTGHADWVYLVMTLIVNGFRGRGGIVNGELLEVGRLSFSFEMKCAHDCELIFMQGTRSKNATIIQRWTGSQPRQEFFHPVVRNDTYTYSWAFQKLTWDSTSSDGSYRDDMNESPTWTKGPTDDENFVKFYTINVTNTIDGGAKSCVPCREGLVYSAANGESSCVSCSPGQYRATKPKESKPLDNKTFSGNPSISQCEPCPKGTVTVDPFATNSSACRSCGSGLISTNGLTCTTDCLVNLMGRTYDLRPLKGFHMVRGNSLFTASGTQYYHVFNISFCTDENAQCYKNVSLQHGYEDQNMKVDALVCQSTVFPPTVSASMESETYGAPGFGAFASKPLSTHASSLGDHLIGISHNPSINGISIEESINKQMSHPQQFHFFYSTPEITVACPQGRSTTITFRCRMPGNTWAGSNVNVEDGNTQSEITTPDKCPDGTCDGCNFHFIWETQYGCHLCTESELKVVRGECKDGMQEIHYLPSEFSQCLLKYNASWPTAQECKNHLPFAVEIAVQVAVGLTVLLSVMLICFWRRHRKLEYKYMKLVASGSSGSSNQRNHEDSIGCERGMLPVAESCALDPEDGDDDDDDNYGRSSQIDPQLAGQIKEVSFYSDGALKSLVSKFSILNKIKTFTRKGEVGSNLEIMNLTDKEALS</sequence>
<dbReference type="InterPro" id="IPR056609">
    <property type="entry name" value="Elapor1-like_3rd"/>
</dbReference>
<dbReference type="InterPro" id="IPR044865">
    <property type="entry name" value="MRH_dom"/>
</dbReference>
<evidence type="ECO:0000256" key="5">
    <source>
        <dbReference type="SAM" id="SignalP"/>
    </source>
</evidence>
<evidence type="ECO:0000259" key="6">
    <source>
        <dbReference type="PROSITE" id="PS51914"/>
    </source>
</evidence>
<dbReference type="Pfam" id="PF23031">
    <property type="entry name" value="GBD_ELAPOR1"/>
    <property type="match status" value="1"/>
</dbReference>
<dbReference type="Pfam" id="PF23091">
    <property type="entry name" value="TNFR_ELAPOR1_6th"/>
    <property type="match status" value="1"/>
</dbReference>
<feature type="signal peptide" evidence="5">
    <location>
        <begin position="1"/>
        <end position="23"/>
    </location>
</feature>
<feature type="chain" id="PRO_5035329027" description="MRH domain-containing protein" evidence="5">
    <location>
        <begin position="24"/>
        <end position="1099"/>
    </location>
</feature>
<keyword evidence="2" id="KW-1015">Disulfide bond</keyword>
<evidence type="ECO:0000256" key="2">
    <source>
        <dbReference type="ARBA" id="ARBA00023157"/>
    </source>
</evidence>
<keyword evidence="8" id="KW-1185">Reference proteome</keyword>
<dbReference type="PANTHER" id="PTHR22727">
    <property type="entry name" value="PROTEIN CBG13728"/>
    <property type="match status" value="1"/>
</dbReference>
<dbReference type="Pfam" id="PF23087">
    <property type="entry name" value="MRH_ELAPOR1_9th"/>
    <property type="match status" value="1"/>
</dbReference>
<dbReference type="InterPro" id="IPR056610">
    <property type="entry name" value="Elapor1/2_TNFR-like"/>
</dbReference>
<dbReference type="PROSITE" id="PS51914">
    <property type="entry name" value="MRH"/>
    <property type="match status" value="1"/>
</dbReference>
<keyword evidence="1 5" id="KW-0732">Signal</keyword>
<name>A0A8J2KKQ1_9HEXA</name>
<dbReference type="Proteomes" id="UP000708208">
    <property type="component" value="Unassembled WGS sequence"/>
</dbReference>